<evidence type="ECO:0000256" key="5">
    <source>
        <dbReference type="ARBA" id="ARBA00011702"/>
    </source>
</evidence>
<keyword evidence="13 20" id="KW-0106">Calcium</keyword>
<evidence type="ECO:0000256" key="8">
    <source>
        <dbReference type="ARBA" id="ARBA00022452"/>
    </source>
</evidence>
<dbReference type="AlphaFoldDB" id="A0A4Y8KXD2"/>
<keyword evidence="10 20" id="KW-0479">Metal-binding</keyword>
<dbReference type="Proteomes" id="UP000297861">
    <property type="component" value="Unassembled WGS sequence"/>
</dbReference>
<dbReference type="GO" id="GO:0046872">
    <property type="term" value="F:metal ion binding"/>
    <property type="evidence" value="ECO:0007669"/>
    <property type="project" value="UniProtKB-KW"/>
</dbReference>
<evidence type="ECO:0000256" key="11">
    <source>
        <dbReference type="ARBA" id="ARBA00022729"/>
    </source>
</evidence>
<evidence type="ECO:0000256" key="9">
    <source>
        <dbReference type="ARBA" id="ARBA00022692"/>
    </source>
</evidence>
<dbReference type="EMBL" id="SOML01000016">
    <property type="protein sequence ID" value="TFD92803.1"/>
    <property type="molecule type" value="Genomic_DNA"/>
</dbReference>
<feature type="active site" description="Proton acceptor" evidence="19">
    <location>
        <position position="169"/>
    </location>
</feature>
<keyword evidence="9" id="KW-0812">Transmembrane</keyword>
<dbReference type="Pfam" id="PF02253">
    <property type="entry name" value="PLA1"/>
    <property type="match status" value="1"/>
</dbReference>
<comment type="catalytic activity">
    <reaction evidence="2">
        <text>a 1,2-diacyl-sn-glycero-3-phosphocholine + H2O = a 1-acyl-sn-glycero-3-phosphocholine + a fatty acid + H(+)</text>
        <dbReference type="Rhea" id="RHEA:15801"/>
        <dbReference type="ChEBI" id="CHEBI:15377"/>
        <dbReference type="ChEBI" id="CHEBI:15378"/>
        <dbReference type="ChEBI" id="CHEBI:28868"/>
        <dbReference type="ChEBI" id="CHEBI:57643"/>
        <dbReference type="ChEBI" id="CHEBI:58168"/>
        <dbReference type="EC" id="3.1.1.4"/>
    </reaction>
</comment>
<dbReference type="InterPro" id="IPR003187">
    <property type="entry name" value="PLipase_A1"/>
</dbReference>
<proteinExistence type="inferred from homology"/>
<evidence type="ECO:0000256" key="2">
    <source>
        <dbReference type="ARBA" id="ARBA00001604"/>
    </source>
</evidence>
<evidence type="ECO:0000256" key="12">
    <source>
        <dbReference type="ARBA" id="ARBA00022801"/>
    </source>
</evidence>
<dbReference type="SUPFAM" id="SSF56931">
    <property type="entry name" value="Outer membrane phospholipase A (OMPLA)"/>
    <property type="match status" value="1"/>
</dbReference>
<evidence type="ECO:0000313" key="21">
    <source>
        <dbReference type="EMBL" id="TFD92803.1"/>
    </source>
</evidence>
<dbReference type="PANTHER" id="PTHR40457:SF1">
    <property type="entry name" value="PHOSPHOLIPASE A1"/>
    <property type="match status" value="1"/>
</dbReference>
<comment type="catalytic activity">
    <reaction evidence="1">
        <text>a 1,2-diacyl-sn-glycero-3-phosphocholine + H2O = a 2-acyl-sn-glycero-3-phosphocholine + a fatty acid + H(+)</text>
        <dbReference type="Rhea" id="RHEA:18689"/>
        <dbReference type="ChEBI" id="CHEBI:15377"/>
        <dbReference type="ChEBI" id="CHEBI:15378"/>
        <dbReference type="ChEBI" id="CHEBI:28868"/>
        <dbReference type="ChEBI" id="CHEBI:57643"/>
        <dbReference type="ChEBI" id="CHEBI:57875"/>
        <dbReference type="EC" id="3.1.1.32"/>
    </reaction>
</comment>
<dbReference type="GO" id="GO:0004623">
    <property type="term" value="F:phospholipase A2 activity"/>
    <property type="evidence" value="ECO:0007669"/>
    <property type="project" value="UniProtKB-EC"/>
</dbReference>
<dbReference type="PANTHER" id="PTHR40457">
    <property type="entry name" value="PHOSPHOLIPASE A1"/>
    <property type="match status" value="1"/>
</dbReference>
<evidence type="ECO:0000256" key="17">
    <source>
        <dbReference type="ARBA" id="ARBA00023237"/>
    </source>
</evidence>
<dbReference type="PRINTS" id="PR01486">
    <property type="entry name" value="PHPHLIPASEA1"/>
</dbReference>
<dbReference type="OrthoDB" id="188433at2"/>
<dbReference type="EC" id="3.1.1.32" evidence="6"/>
<accession>A0A4Y8KXD2</accession>
<dbReference type="InterPro" id="IPR036541">
    <property type="entry name" value="PLipase_A1_sf"/>
</dbReference>
<evidence type="ECO:0000256" key="15">
    <source>
        <dbReference type="ARBA" id="ARBA00023098"/>
    </source>
</evidence>
<name>A0A4Y8KXD2_9BACT</name>
<dbReference type="GO" id="GO:0008970">
    <property type="term" value="F:phospholipase A1 activity"/>
    <property type="evidence" value="ECO:0007669"/>
    <property type="project" value="UniProtKB-EC"/>
</dbReference>
<keyword evidence="17" id="KW-0998">Cell outer membrane</keyword>
<comment type="similarity">
    <text evidence="4">Belongs to the phospholipase A1 family.</text>
</comment>
<evidence type="ECO:0000256" key="19">
    <source>
        <dbReference type="PIRSR" id="PIRSR603187-1"/>
    </source>
</evidence>
<evidence type="ECO:0000313" key="22">
    <source>
        <dbReference type="Proteomes" id="UP000297861"/>
    </source>
</evidence>
<evidence type="ECO:0000256" key="1">
    <source>
        <dbReference type="ARBA" id="ARBA00000111"/>
    </source>
</evidence>
<evidence type="ECO:0000256" key="16">
    <source>
        <dbReference type="ARBA" id="ARBA00023136"/>
    </source>
</evidence>
<feature type="binding site" description="in dimeric form" evidence="20">
    <location>
        <position position="135"/>
    </location>
    <ligand>
        <name>Ca(2+)</name>
        <dbReference type="ChEBI" id="CHEBI:29108"/>
        <label>1</label>
    </ligand>
</feature>
<evidence type="ECO:0000256" key="6">
    <source>
        <dbReference type="ARBA" id="ARBA00013179"/>
    </source>
</evidence>
<dbReference type="GO" id="GO:0016042">
    <property type="term" value="P:lipid catabolic process"/>
    <property type="evidence" value="ECO:0007669"/>
    <property type="project" value="UniProtKB-KW"/>
</dbReference>
<comment type="caution">
    <text evidence="21">The sequence shown here is derived from an EMBL/GenBank/DDBJ whole genome shotgun (WGS) entry which is preliminary data.</text>
</comment>
<keyword evidence="12" id="KW-0378">Hydrolase</keyword>
<comment type="subunit">
    <text evidence="5">Homodimer; dimerization is reversible, and the dimeric form is the active one.</text>
</comment>
<keyword evidence="22" id="KW-1185">Reference proteome</keyword>
<comment type="cofactor">
    <cofactor evidence="20">
        <name>Ca(2+)</name>
        <dbReference type="ChEBI" id="CHEBI:29108"/>
    </cofactor>
    <text evidence="20">Binds 1 Ca(2+) ion per monomer.</text>
</comment>
<reference evidence="21 22" key="1">
    <citation type="submission" date="2019-03" db="EMBL/GenBank/DDBJ databases">
        <title>San Antonio Military Medical Center submission to MRSN (WRAIR), pending publication.</title>
        <authorList>
            <person name="Blyth D.M."/>
            <person name="Mccarthy S.L."/>
            <person name="Schall S.E."/>
            <person name="Stam J.A."/>
            <person name="Ong A.C."/>
            <person name="Mcgann P.T."/>
        </authorList>
    </citation>
    <scope>NUCLEOTIDE SEQUENCE [LARGE SCALE GENOMIC DNA]</scope>
    <source>
        <strain evidence="21 22">MRSN571793</strain>
    </source>
</reference>
<evidence type="ECO:0000256" key="4">
    <source>
        <dbReference type="ARBA" id="ARBA00010525"/>
    </source>
</evidence>
<evidence type="ECO:0000256" key="20">
    <source>
        <dbReference type="PIRSR" id="PIRSR603187-2"/>
    </source>
</evidence>
<dbReference type="EC" id="3.1.1.4" evidence="7"/>
<keyword evidence="11" id="KW-0732">Signal</keyword>
<dbReference type="STRING" id="1121485.GCA_000426485_02204"/>
<comment type="subcellular location">
    <subcellularLocation>
        <location evidence="3">Cell outer membrane</location>
        <topology evidence="3">Multi-pass membrane protein</topology>
    </subcellularLocation>
</comment>
<gene>
    <name evidence="21" type="ORF">E2605_18350</name>
</gene>
<feature type="active site" description="Nucleophile" evidence="19">
    <location>
        <position position="171"/>
    </location>
</feature>
<keyword evidence="14" id="KW-0442">Lipid degradation</keyword>
<dbReference type="RefSeq" id="WP_051290669.1">
    <property type="nucleotide sequence ID" value="NZ_AP028867.1"/>
</dbReference>
<evidence type="ECO:0000256" key="18">
    <source>
        <dbReference type="ARBA" id="ARBA00032375"/>
    </source>
</evidence>
<evidence type="ECO:0000256" key="14">
    <source>
        <dbReference type="ARBA" id="ARBA00022963"/>
    </source>
</evidence>
<organism evidence="21 22">
    <name type="scientific">Dysgonomonas capnocytophagoides</name>
    <dbReference type="NCBI Taxonomy" id="45254"/>
    <lineage>
        <taxon>Bacteria</taxon>
        <taxon>Pseudomonadati</taxon>
        <taxon>Bacteroidota</taxon>
        <taxon>Bacteroidia</taxon>
        <taxon>Bacteroidales</taxon>
        <taxon>Dysgonomonadaceae</taxon>
        <taxon>Dysgonomonas</taxon>
    </lineage>
</organism>
<feature type="binding site" description="in dimeric form" evidence="20">
    <location>
        <position position="179"/>
    </location>
    <ligand>
        <name>Ca(2+)</name>
        <dbReference type="ChEBI" id="CHEBI:29108"/>
        <label>1</label>
    </ligand>
</feature>
<evidence type="ECO:0000256" key="7">
    <source>
        <dbReference type="ARBA" id="ARBA00013278"/>
    </source>
</evidence>
<keyword evidence="15" id="KW-0443">Lipid metabolism</keyword>
<keyword evidence="16" id="KW-0472">Membrane</keyword>
<dbReference type="Gene3D" id="2.40.230.10">
    <property type="entry name" value="Phospholipase A1"/>
    <property type="match status" value="1"/>
</dbReference>
<sequence>MKRSSLNVLFLTLLTLFVCLSVYSQENIPVEKDSVKHSRFEAKTEEVLDKVFRPDPELVADSIIKVFDDTPSFGIYKDNYIAVGTDLFHKPDRYNSDAKFQISIIQRLTNSVLPFKTYLFLTYTQLAMWDVFQESFPFRDINFNPTVGLGKPLVHNNRYLGDISVQLEHESNGKDGDDSRSWNKVSFSGQFKINRHWSYFAKLWIPIVDGENNSNIVRYKGWGTCALSYNQRDKYNISVIVNSRPGLFNANLTVNASYRLFKKENQYLFFEFYNGYGENLLDYDQFRQRFRLGFVIRPNFRFIY</sequence>
<keyword evidence="8" id="KW-1134">Transmembrane beta strand</keyword>
<evidence type="ECO:0000256" key="13">
    <source>
        <dbReference type="ARBA" id="ARBA00022837"/>
    </source>
</evidence>
<evidence type="ECO:0000256" key="3">
    <source>
        <dbReference type="ARBA" id="ARBA00004571"/>
    </source>
</evidence>
<dbReference type="GO" id="GO:0009279">
    <property type="term" value="C:cell outer membrane"/>
    <property type="evidence" value="ECO:0007669"/>
    <property type="project" value="UniProtKB-SubCell"/>
</dbReference>
<protein>
    <recommendedName>
        <fullName evidence="18">Phosphatidylcholine 1-acylhydrolase</fullName>
        <ecNumber evidence="6">3.1.1.32</ecNumber>
        <ecNumber evidence="7">3.1.1.4</ecNumber>
    </recommendedName>
</protein>
<evidence type="ECO:0000256" key="10">
    <source>
        <dbReference type="ARBA" id="ARBA00022723"/>
    </source>
</evidence>